<name>A0A6M1LJ56_9PROT</name>
<feature type="domain" description="VOC" evidence="2">
    <location>
        <begin position="155"/>
        <end position="280"/>
    </location>
</feature>
<dbReference type="SUPFAM" id="SSF54593">
    <property type="entry name" value="Glyoxalase/Bleomycin resistance protein/Dihydroxybiphenyl dioxygenase"/>
    <property type="match status" value="1"/>
</dbReference>
<dbReference type="InterPro" id="IPR037523">
    <property type="entry name" value="VOC_core"/>
</dbReference>
<accession>A0A6M1LJ56</accession>
<sequence length="317" mass="35660">MQDPIIKVRDVAWIRLGSPDLDQAERFLTDFGLVRQVRTEDRLYMRGTGEAHHLHITECGPDRVLAVGFHADSEADLHRLAAHAAGASGVEDLNEPGGGKRVRLKDHNGFTMEVVHGVATVATLPERHSVLNTGADRPRLGQLQRIEPRPCQVKRMGHAVFSTPDIEGSVAWAHRHLGFVVSEHVHAEDNPDFLLASFNRADRGEEFVDHHIMMFGRHSRAGLNHISYEVQDMDDLHAGHDWLKSQGHYHLWGIGRHLLGSQVFDYWKDPWGRVHEHWTDTDVLNAAVAPRKLPKSQGLKSQWGPQAPQEFREAASV</sequence>
<evidence type="ECO:0000313" key="3">
    <source>
        <dbReference type="EMBL" id="NGM20366.1"/>
    </source>
</evidence>
<gene>
    <name evidence="3" type="ORF">G3576_10100</name>
</gene>
<dbReference type="Pfam" id="PF00903">
    <property type="entry name" value="Glyoxalase"/>
    <property type="match status" value="1"/>
</dbReference>
<dbReference type="Proteomes" id="UP000475385">
    <property type="component" value="Unassembled WGS sequence"/>
</dbReference>
<reference evidence="3 4" key="1">
    <citation type="submission" date="2020-02" db="EMBL/GenBank/DDBJ databases">
        <authorList>
            <person name="Kim H.M."/>
            <person name="Jeon C.O."/>
        </authorList>
    </citation>
    <scope>NUCLEOTIDE SEQUENCE [LARGE SCALE GENOMIC DNA]</scope>
    <source>
        <strain evidence="3 4">PeD5</strain>
    </source>
</reference>
<feature type="domain" description="VOC" evidence="2">
    <location>
        <begin position="10"/>
        <end position="117"/>
    </location>
</feature>
<evidence type="ECO:0000256" key="1">
    <source>
        <dbReference type="SAM" id="MobiDB-lite"/>
    </source>
</evidence>
<feature type="region of interest" description="Disordered" evidence="1">
    <location>
        <begin position="295"/>
        <end position="317"/>
    </location>
</feature>
<dbReference type="InterPro" id="IPR029068">
    <property type="entry name" value="Glyas_Bleomycin-R_OHBP_Dase"/>
</dbReference>
<evidence type="ECO:0000313" key="4">
    <source>
        <dbReference type="Proteomes" id="UP000475385"/>
    </source>
</evidence>
<dbReference type="EMBL" id="JAAIKB010000003">
    <property type="protein sequence ID" value="NGM20366.1"/>
    <property type="molecule type" value="Genomic_DNA"/>
</dbReference>
<organism evidence="3 4">
    <name type="scientific">Falsiroseomonas algicola</name>
    <dbReference type="NCBI Taxonomy" id="2716930"/>
    <lineage>
        <taxon>Bacteria</taxon>
        <taxon>Pseudomonadati</taxon>
        <taxon>Pseudomonadota</taxon>
        <taxon>Alphaproteobacteria</taxon>
        <taxon>Acetobacterales</taxon>
        <taxon>Roseomonadaceae</taxon>
        <taxon>Falsiroseomonas</taxon>
    </lineage>
</organism>
<dbReference type="RefSeq" id="WP_164694263.1">
    <property type="nucleotide sequence ID" value="NZ_JAAIKB010000003.1"/>
</dbReference>
<dbReference type="AlphaFoldDB" id="A0A6M1LJ56"/>
<keyword evidence="4" id="KW-1185">Reference proteome</keyword>
<proteinExistence type="predicted"/>
<dbReference type="Gene3D" id="3.10.180.10">
    <property type="entry name" value="2,3-Dihydroxybiphenyl 1,2-Dioxygenase, domain 1"/>
    <property type="match status" value="2"/>
</dbReference>
<dbReference type="InterPro" id="IPR004360">
    <property type="entry name" value="Glyas_Fos-R_dOase_dom"/>
</dbReference>
<evidence type="ECO:0000259" key="2">
    <source>
        <dbReference type="PROSITE" id="PS51819"/>
    </source>
</evidence>
<comment type="caution">
    <text evidence="3">The sequence shown here is derived from an EMBL/GenBank/DDBJ whole genome shotgun (WGS) entry which is preliminary data.</text>
</comment>
<reference evidence="3 4" key="2">
    <citation type="submission" date="2020-03" db="EMBL/GenBank/DDBJ databases">
        <title>Roseomonas stagni sp. nov., isolated from pond water in Japan.</title>
        <authorList>
            <person name="Furuhata K."/>
            <person name="Miyamoto H."/>
            <person name="Goto K."/>
        </authorList>
    </citation>
    <scope>NUCLEOTIDE SEQUENCE [LARGE SCALE GENOMIC DNA]</scope>
    <source>
        <strain evidence="3 4">PeD5</strain>
    </source>
</reference>
<protein>
    <submittedName>
        <fullName evidence="3">Catechol 1,2-dioxygenase</fullName>
    </submittedName>
</protein>
<dbReference type="PROSITE" id="PS51819">
    <property type="entry name" value="VOC"/>
    <property type="match status" value="2"/>
</dbReference>